<dbReference type="EMBL" id="CP036274">
    <property type="protein sequence ID" value="QDU30885.1"/>
    <property type="molecule type" value="Genomic_DNA"/>
</dbReference>
<name>A0A517YKX2_9BACT</name>
<dbReference type="Proteomes" id="UP000315017">
    <property type="component" value="Chromosome"/>
</dbReference>
<dbReference type="OrthoDB" id="235850at2"/>
<evidence type="ECO:0000313" key="1">
    <source>
        <dbReference type="EMBL" id="QDU30885.1"/>
    </source>
</evidence>
<gene>
    <name evidence="1" type="ORF">ETAA8_60340</name>
</gene>
<dbReference type="KEGG" id="aagg:ETAA8_60340"/>
<sequence precursor="true">MAFGFVKHRPMLRGAQYWGVLFTLAATIAGGAEPSLRAISVRGLQIGGTTELICDGDDFSTEPRLLLPFAAEQIIKPGNTDKRATISVTLGDDVQPGYYQLRMATAGGLSLPVVIGVDRLPQLVTAARIEQLPAALHGSLAGSTIAETRFVGKKGDAVAVEIEAQRIGSKLRPVIHLATAAGRQLTWSWPQSTLFGDTRLEAILPEDGEYRVTWHDLEYGGGNPGFYRVKIGQWSRVDQVFPPVIKAGEAQSVELLTAGAGVVKQTAGPTTEPIAQLAWPTIGQQQTVFSGPRPFVRISPQRELIEEAAKGEQSLPDGSLGISGRLLQPQEEDRYSLTVTPGDKLKLEVTAQRTGSPVDIGLIVRNSQGAVLTQAEDSPGSLDPVLEYTVPDKVTSLVVCVIDSQGRGGPLAAYHLQLSTATEQTSTSNFHLATNVERTAIPRNGRWVFPLWVDRRGTTGPIEITAHGLPPGVTLPTTVIPAESDGTLVTLSADGSEVSAEQQATITRWQGTAGDRKRTVVVRNHPLEVLQPWLAEEIALARASASADAFTIDWREFPESAVLQPTVKLPLPIKLTRNEDKTAVRLSLLTSQSVTLVNKQPDPRSTLRVERAVELGAKLNDGDLTLLVPAELAGHAYDLAVQAELLSADKQKVLATAFTPVRRLPVQLPIEVQLASGPVMEVKLELQKGGTHKIDGKIKRSAGSSGDVVVSIAGLPAGVRAAPITLKADATDFVLEVVFPAAQPVGELAGLSLSATITPDPKQANVRVKSRDVELKLQVVR</sequence>
<dbReference type="AlphaFoldDB" id="A0A517YKX2"/>
<evidence type="ECO:0000313" key="2">
    <source>
        <dbReference type="Proteomes" id="UP000315017"/>
    </source>
</evidence>
<proteinExistence type="predicted"/>
<dbReference type="Gene3D" id="2.60.120.380">
    <property type="match status" value="1"/>
</dbReference>
<keyword evidence="2" id="KW-1185">Reference proteome</keyword>
<accession>A0A517YKX2</accession>
<protein>
    <submittedName>
        <fullName evidence="1">Uncharacterized protein</fullName>
    </submittedName>
</protein>
<dbReference type="RefSeq" id="WP_145097114.1">
    <property type="nucleotide sequence ID" value="NZ_CP036274.1"/>
</dbReference>
<reference evidence="1 2" key="1">
    <citation type="submission" date="2019-02" db="EMBL/GenBank/DDBJ databases">
        <title>Deep-cultivation of Planctomycetes and their phenomic and genomic characterization uncovers novel biology.</title>
        <authorList>
            <person name="Wiegand S."/>
            <person name="Jogler M."/>
            <person name="Boedeker C."/>
            <person name="Pinto D."/>
            <person name="Vollmers J."/>
            <person name="Rivas-Marin E."/>
            <person name="Kohn T."/>
            <person name="Peeters S.H."/>
            <person name="Heuer A."/>
            <person name="Rast P."/>
            <person name="Oberbeckmann S."/>
            <person name="Bunk B."/>
            <person name="Jeske O."/>
            <person name="Meyerdierks A."/>
            <person name="Storesund J.E."/>
            <person name="Kallscheuer N."/>
            <person name="Luecker S."/>
            <person name="Lage O.M."/>
            <person name="Pohl T."/>
            <person name="Merkel B.J."/>
            <person name="Hornburger P."/>
            <person name="Mueller R.-W."/>
            <person name="Bruemmer F."/>
            <person name="Labrenz M."/>
            <person name="Spormann A.M."/>
            <person name="Op den Camp H."/>
            <person name="Overmann J."/>
            <person name="Amann R."/>
            <person name="Jetten M.S.M."/>
            <person name="Mascher T."/>
            <person name="Medema M.H."/>
            <person name="Devos D.P."/>
            <person name="Kaster A.-K."/>
            <person name="Ovreas L."/>
            <person name="Rohde M."/>
            <person name="Galperin M.Y."/>
            <person name="Jogler C."/>
        </authorList>
    </citation>
    <scope>NUCLEOTIDE SEQUENCE [LARGE SCALE GENOMIC DNA]</scope>
    <source>
        <strain evidence="1 2">ETA_A8</strain>
    </source>
</reference>
<organism evidence="1 2">
    <name type="scientific">Anatilimnocola aggregata</name>
    <dbReference type="NCBI Taxonomy" id="2528021"/>
    <lineage>
        <taxon>Bacteria</taxon>
        <taxon>Pseudomonadati</taxon>
        <taxon>Planctomycetota</taxon>
        <taxon>Planctomycetia</taxon>
        <taxon>Pirellulales</taxon>
        <taxon>Pirellulaceae</taxon>
        <taxon>Anatilimnocola</taxon>
    </lineage>
</organism>